<proteinExistence type="predicted"/>
<evidence type="ECO:0000313" key="2">
    <source>
        <dbReference type="Proteomes" id="UP000832011"/>
    </source>
</evidence>
<dbReference type="EMBL" id="CP091511">
    <property type="protein sequence ID" value="UOO89042.1"/>
    <property type="molecule type" value="Genomic_DNA"/>
</dbReference>
<organism evidence="1 2">
    <name type="scientific">Vitreoscilla massiliensis</name>
    <dbReference type="NCBI Taxonomy" id="1689272"/>
    <lineage>
        <taxon>Bacteria</taxon>
        <taxon>Pseudomonadati</taxon>
        <taxon>Pseudomonadota</taxon>
        <taxon>Betaproteobacteria</taxon>
        <taxon>Neisseriales</taxon>
        <taxon>Neisseriaceae</taxon>
        <taxon>Vitreoscilla</taxon>
    </lineage>
</organism>
<dbReference type="Proteomes" id="UP000832011">
    <property type="component" value="Chromosome"/>
</dbReference>
<name>A0ABY4E0G7_9NEIS</name>
<accession>A0ABY4E0G7</accession>
<gene>
    <name evidence="1" type="ORF">LVJ82_16590</name>
</gene>
<protein>
    <submittedName>
        <fullName evidence="1">Uncharacterized protein</fullName>
    </submittedName>
</protein>
<reference evidence="1 2" key="1">
    <citation type="journal article" date="2022" name="Res Sq">
        <title>Evolution of multicellular longitudinally dividing oral cavity symbionts (Neisseriaceae).</title>
        <authorList>
            <person name="Nyongesa S."/>
            <person name="Weber P."/>
            <person name="Bernet E."/>
            <person name="Pullido F."/>
            <person name="Nieckarz M."/>
            <person name="Delaby M."/>
            <person name="Nieves C."/>
            <person name="Viehboeck T."/>
            <person name="Krause N."/>
            <person name="Rivera-Millot A."/>
            <person name="Nakamura A."/>
            <person name="Vischer N."/>
            <person name="VanNieuwenhze M."/>
            <person name="Brun Y."/>
            <person name="Cava F."/>
            <person name="Bulgheresi S."/>
            <person name="Veyrier F."/>
        </authorList>
    </citation>
    <scope>NUCLEOTIDE SEQUENCE [LARGE SCALE GENOMIC DNA]</scope>
    <source>
        <strain evidence="1 2">SN4</strain>
    </source>
</reference>
<keyword evidence="2" id="KW-1185">Reference proteome</keyword>
<sequence>MALQAASKNHIRLLKTWAEHEAVDMHSCLLDVAVYGAQTDEASMQMADASLYGNVVPIDKDGGVTLTAAACKRYGTYRPLL</sequence>
<dbReference type="RefSeq" id="WP_058357285.1">
    <property type="nucleotide sequence ID" value="NZ_CABKVG010000010.1"/>
</dbReference>
<evidence type="ECO:0000313" key="1">
    <source>
        <dbReference type="EMBL" id="UOO89042.1"/>
    </source>
</evidence>